<comment type="caution">
    <text evidence="1">The sequence shown here is derived from an EMBL/GenBank/DDBJ whole genome shotgun (WGS) entry which is preliminary data.</text>
</comment>
<dbReference type="AlphaFoldDB" id="A0A9W6GWP9"/>
<dbReference type="Proteomes" id="UP001144323">
    <property type="component" value="Unassembled WGS sequence"/>
</dbReference>
<proteinExistence type="predicted"/>
<reference evidence="1" key="1">
    <citation type="journal article" date="2023" name="Int. J. Syst. Evol. Microbiol.">
        <title>Methylocystis iwaonis sp. nov., a type II methane-oxidizing bacterium from surface soil of a rice paddy field in Japan, and emended description of the genus Methylocystis (ex Whittenbury et al. 1970) Bowman et al. 1993.</title>
        <authorList>
            <person name="Kaise H."/>
            <person name="Sawadogo J.B."/>
            <person name="Alam M.S."/>
            <person name="Ueno C."/>
            <person name="Dianou D."/>
            <person name="Shinjo R."/>
            <person name="Asakawa S."/>
        </authorList>
    </citation>
    <scope>NUCLEOTIDE SEQUENCE</scope>
    <source>
        <strain evidence="1">LMG27198</strain>
    </source>
</reference>
<protein>
    <recommendedName>
        <fullName evidence="3">Sulfotransferase family protein</fullName>
    </recommendedName>
</protein>
<sequence length="209" mass="22692">MNLQANSGCWALRPAPLSPQMTIVATGVGRSGTTMVSRILGELGVFMGASLTGPTHEDAEVKQCVKTSDEERFARLCRLRDAGHDVWGFKNPGFRDLLPLWEKHLRNPRVIFIFRDILAIAMRNHLALDMDVLEALGLATRSYDKALRRLSESQCPALLLSYEKCLAAPDEAVQRIGVFCGVSLSAAGVAAATAAIRNGDPRYLASNGP</sequence>
<accession>A0A9W6GWP9</accession>
<name>A0A9W6GWP9_9HYPH</name>
<evidence type="ECO:0000313" key="1">
    <source>
        <dbReference type="EMBL" id="GLI94512.1"/>
    </source>
</evidence>
<dbReference type="EMBL" id="BSEC01000001">
    <property type="protein sequence ID" value="GLI94512.1"/>
    <property type="molecule type" value="Genomic_DNA"/>
</dbReference>
<gene>
    <name evidence="1" type="ORF">LMG27198_35040</name>
</gene>
<dbReference type="InterPro" id="IPR027417">
    <property type="entry name" value="P-loop_NTPase"/>
</dbReference>
<evidence type="ECO:0000313" key="2">
    <source>
        <dbReference type="Proteomes" id="UP001144323"/>
    </source>
</evidence>
<dbReference type="RefSeq" id="WP_281804570.1">
    <property type="nucleotide sequence ID" value="NZ_BSEC01000001.1"/>
</dbReference>
<keyword evidence="2" id="KW-1185">Reference proteome</keyword>
<dbReference type="SUPFAM" id="SSF52540">
    <property type="entry name" value="P-loop containing nucleoside triphosphate hydrolases"/>
    <property type="match status" value="1"/>
</dbReference>
<organism evidence="1 2">
    <name type="scientific">Methylocystis echinoides</name>
    <dbReference type="NCBI Taxonomy" id="29468"/>
    <lineage>
        <taxon>Bacteria</taxon>
        <taxon>Pseudomonadati</taxon>
        <taxon>Pseudomonadota</taxon>
        <taxon>Alphaproteobacteria</taxon>
        <taxon>Hyphomicrobiales</taxon>
        <taxon>Methylocystaceae</taxon>
        <taxon>Methylocystis</taxon>
    </lineage>
</organism>
<dbReference type="Gene3D" id="3.40.50.300">
    <property type="entry name" value="P-loop containing nucleotide triphosphate hydrolases"/>
    <property type="match status" value="1"/>
</dbReference>
<evidence type="ECO:0008006" key="3">
    <source>
        <dbReference type="Google" id="ProtNLM"/>
    </source>
</evidence>